<evidence type="ECO:0000313" key="2">
    <source>
        <dbReference type="EMBL" id="MFD2417095.1"/>
    </source>
</evidence>
<reference evidence="3" key="1">
    <citation type="journal article" date="2019" name="Int. J. Syst. Evol. Microbiol.">
        <title>The Global Catalogue of Microorganisms (GCM) 10K type strain sequencing project: providing services to taxonomists for standard genome sequencing and annotation.</title>
        <authorList>
            <consortium name="The Broad Institute Genomics Platform"/>
            <consortium name="The Broad Institute Genome Sequencing Center for Infectious Disease"/>
            <person name="Wu L."/>
            <person name="Ma J."/>
        </authorList>
    </citation>
    <scope>NUCLEOTIDE SEQUENCE [LARGE SCALE GENOMIC DNA]</scope>
    <source>
        <strain evidence="3">CGMCC 4.7645</strain>
    </source>
</reference>
<evidence type="ECO:0000256" key="1">
    <source>
        <dbReference type="SAM" id="MobiDB-lite"/>
    </source>
</evidence>
<feature type="region of interest" description="Disordered" evidence="1">
    <location>
        <begin position="41"/>
        <end position="63"/>
    </location>
</feature>
<organism evidence="2 3">
    <name type="scientific">Amycolatopsis pigmentata</name>
    <dbReference type="NCBI Taxonomy" id="450801"/>
    <lineage>
        <taxon>Bacteria</taxon>
        <taxon>Bacillati</taxon>
        <taxon>Actinomycetota</taxon>
        <taxon>Actinomycetes</taxon>
        <taxon>Pseudonocardiales</taxon>
        <taxon>Pseudonocardiaceae</taxon>
        <taxon>Amycolatopsis</taxon>
    </lineage>
</organism>
<evidence type="ECO:0000313" key="3">
    <source>
        <dbReference type="Proteomes" id="UP001597417"/>
    </source>
</evidence>
<sequence length="63" mass="7187">MSERENARAQHEARQGAVSRAKAYPAETLAERAIRHYVLAEEVSRKRRATEGEEHEKPGEGER</sequence>
<comment type="caution">
    <text evidence="2">The sequence shown here is derived from an EMBL/GenBank/DDBJ whole genome shotgun (WGS) entry which is preliminary data.</text>
</comment>
<proteinExistence type="predicted"/>
<name>A0ABW5FQZ7_9PSEU</name>
<gene>
    <name evidence="2" type="ORF">ACFSXZ_12250</name>
</gene>
<feature type="region of interest" description="Disordered" evidence="1">
    <location>
        <begin position="1"/>
        <end position="21"/>
    </location>
</feature>
<feature type="compositionally biased region" description="Basic and acidic residues" evidence="1">
    <location>
        <begin position="1"/>
        <end position="14"/>
    </location>
</feature>
<dbReference type="Proteomes" id="UP001597417">
    <property type="component" value="Unassembled WGS sequence"/>
</dbReference>
<keyword evidence="3" id="KW-1185">Reference proteome</keyword>
<dbReference type="EMBL" id="JBHUKR010000006">
    <property type="protein sequence ID" value="MFD2417095.1"/>
    <property type="molecule type" value="Genomic_DNA"/>
</dbReference>
<accession>A0ABW5FQZ7</accession>
<dbReference type="RefSeq" id="WP_378264480.1">
    <property type="nucleotide sequence ID" value="NZ_JBHUKR010000006.1"/>
</dbReference>
<protein>
    <submittedName>
        <fullName evidence="2">Uncharacterized protein</fullName>
    </submittedName>
</protein>